<sequence>MRIGFTNLVEVASEAQAPCRPNTGEVPRQPAVQFRQASSPRRIALSTLKRFGACLTPGQSRCEETTSRDTPSAKSTVSASAATAIRAVGQGGGSRPSYAGGLGGSTRDALKSLSAALRGKAGTPRRYSGIQTSDAVPDIHDAGDEQPTVDVRAARGTGTAAQRARVAIAARAEASSSHAGPSARAPAEDSVWNYMRSANPKHFWNNLQVAQQFTRTAPDQSHAFAEILLREIAESTRGDSVLPYLPEQAVKEMRPLLTSALRHIASTPRLDALDTGERGRLIALIRHPKLELPVQTYAFQARGVIDRAVAKEHASIGRKYIDAVAGDRSARALLSPANGVARLSDAAKDELTEKLVKHAALAMGLREPIYASFQSARSAEHALAAAVTVMGPTSRLTLTNDIFNKGAAFVLNTVLHEVEHVRQFHVDRTVRNKPLFASRGDAAKPGVVAESAGLRYYNVVMTEGDKQPAEDVYDHRYGRENERHGWAIGLGAAILAAKAGVTADAEHDPLKHIDIERHGGDVWTAARMHFEMVMGVPVKSLATLIPGAHPEASQLESQQAWEAIARLTQAHGAADKAGTLSVALLSGAPEIVAQSVKGNAPRDASQCATLLERAIEYALQSPDANTLREKLRDAFFPIFPKNPIQSEMEHTKFFDRIRTLAKNNCKSEFVRQVLFEAASLSLAGPGAPSTGEVLSLERLRSAVWPVATDR</sequence>
<dbReference type="EMBL" id="VOSW01000107">
    <property type="protein sequence ID" value="KAE8754886.1"/>
    <property type="molecule type" value="Genomic_DNA"/>
</dbReference>
<evidence type="ECO:0000256" key="1">
    <source>
        <dbReference type="SAM" id="MobiDB-lite"/>
    </source>
</evidence>
<feature type="region of interest" description="Disordered" evidence="1">
    <location>
        <begin position="120"/>
        <end position="143"/>
    </location>
</feature>
<name>A0A6N6W3D0_9BURK</name>
<organism evidence="2 3">
    <name type="scientific">Paraburkholderia madseniana</name>
    <dbReference type="NCBI Taxonomy" id="2599607"/>
    <lineage>
        <taxon>Bacteria</taxon>
        <taxon>Pseudomonadati</taxon>
        <taxon>Pseudomonadota</taxon>
        <taxon>Betaproteobacteria</taxon>
        <taxon>Burkholderiales</taxon>
        <taxon>Burkholderiaceae</taxon>
        <taxon>Paraburkholderia</taxon>
    </lineage>
</organism>
<dbReference type="AlphaFoldDB" id="A0A6N6W3D0"/>
<evidence type="ECO:0000313" key="2">
    <source>
        <dbReference type="EMBL" id="KAE8754886.1"/>
    </source>
</evidence>
<dbReference type="RefSeq" id="WP_154566494.1">
    <property type="nucleotide sequence ID" value="NZ_VOSW01000107.1"/>
</dbReference>
<evidence type="ECO:0000313" key="3">
    <source>
        <dbReference type="Proteomes" id="UP000463700"/>
    </source>
</evidence>
<proteinExistence type="predicted"/>
<dbReference type="Proteomes" id="UP000463700">
    <property type="component" value="Unassembled WGS sequence"/>
</dbReference>
<accession>A0A6N6W3D0</accession>
<reference evidence="2 3" key="1">
    <citation type="journal article" date="2020" name="Int. J. Syst. Evol. Microbiol.">
        <title>Paraburkholderia madseniana sp. nov., a phenolic acid-degrading bacterium isolated from acidic forest soil.</title>
        <authorList>
            <person name="Wilhelm R.C."/>
            <person name="Murphy S.J.L."/>
            <person name="Feriancek N.M."/>
            <person name="Karasz D.C."/>
            <person name="DeRito C.M."/>
            <person name="Newman J.D."/>
            <person name="Buckley D.H."/>
        </authorList>
    </citation>
    <scope>NUCLEOTIDE SEQUENCE [LARGE SCALE GENOMIC DNA]</scope>
    <source>
        <strain evidence="2 3">RP11</strain>
    </source>
</reference>
<feature type="region of interest" description="Disordered" evidence="1">
    <location>
        <begin position="58"/>
        <end position="78"/>
    </location>
</feature>
<comment type="caution">
    <text evidence="2">The sequence shown here is derived from an EMBL/GenBank/DDBJ whole genome shotgun (WGS) entry which is preliminary data.</text>
</comment>
<protein>
    <submittedName>
        <fullName evidence="2">Uncharacterized protein</fullName>
    </submittedName>
</protein>
<gene>
    <name evidence="2" type="ORF">FSO04_37315</name>
</gene>